<comment type="caution">
    <text evidence="2">The sequence shown here is derived from an EMBL/GenBank/DDBJ whole genome shotgun (WGS) entry which is preliminary data.</text>
</comment>
<dbReference type="InterPro" id="IPR008538">
    <property type="entry name" value="Uma2"/>
</dbReference>
<proteinExistence type="predicted"/>
<dbReference type="PANTHER" id="PTHR34107">
    <property type="entry name" value="SLL0198 PROTEIN-RELATED"/>
    <property type="match status" value="1"/>
</dbReference>
<dbReference type="GO" id="GO:0004519">
    <property type="term" value="F:endonuclease activity"/>
    <property type="evidence" value="ECO:0007669"/>
    <property type="project" value="UniProtKB-KW"/>
</dbReference>
<keyword evidence="2" id="KW-0378">Hydrolase</keyword>
<sequence length="205" mass="22516">MSTAEAFSDTRHRPATYADLEAVDPLLAAEIIDGELVTHPRPAPKHAAASSALGTELGDAFQRGRSGPGGWVFLGEPELHFEDDVVVPDIAAWRRERLPSFNKAFIETAPDWVCEVLSPSTERHDRGAKRRIYAEAGVTHMWILDPRAELLETFALADGRWVVGPTFDNHVEVKAAPFDAISFPLTILWPLNPAASNPDDTQNAQ</sequence>
<evidence type="ECO:0000313" key="3">
    <source>
        <dbReference type="Proteomes" id="UP000664288"/>
    </source>
</evidence>
<feature type="domain" description="Putative restriction endonuclease" evidence="1">
    <location>
        <begin position="16"/>
        <end position="173"/>
    </location>
</feature>
<keyword evidence="2" id="KW-0540">Nuclease</keyword>
<evidence type="ECO:0000259" key="1">
    <source>
        <dbReference type="Pfam" id="PF05685"/>
    </source>
</evidence>
<gene>
    <name evidence="2" type="ORF">J1C47_02585</name>
</gene>
<dbReference type="EMBL" id="JAFMPY010000003">
    <property type="protein sequence ID" value="MBO0902514.1"/>
    <property type="molecule type" value="Genomic_DNA"/>
</dbReference>
<accession>A0ABS3IYN9</accession>
<dbReference type="CDD" id="cd06260">
    <property type="entry name" value="DUF820-like"/>
    <property type="match status" value="1"/>
</dbReference>
<dbReference type="SUPFAM" id="SSF52980">
    <property type="entry name" value="Restriction endonuclease-like"/>
    <property type="match status" value="1"/>
</dbReference>
<dbReference type="InterPro" id="IPR012296">
    <property type="entry name" value="Nuclease_put_TT1808"/>
</dbReference>
<keyword evidence="2" id="KW-0255">Endonuclease</keyword>
<evidence type="ECO:0000313" key="2">
    <source>
        <dbReference type="EMBL" id="MBO0902514.1"/>
    </source>
</evidence>
<dbReference type="PANTHER" id="PTHR34107:SF4">
    <property type="entry name" value="SLL1222 PROTEIN"/>
    <property type="match status" value="1"/>
</dbReference>
<dbReference type="RefSeq" id="WP_207349166.1">
    <property type="nucleotide sequence ID" value="NZ_JAFMPY010000003.1"/>
</dbReference>
<dbReference type="Pfam" id="PF05685">
    <property type="entry name" value="Uma2"/>
    <property type="match status" value="1"/>
</dbReference>
<organism evidence="2 3">
    <name type="scientific">Jiella sonneratiae</name>
    <dbReference type="NCBI Taxonomy" id="2816856"/>
    <lineage>
        <taxon>Bacteria</taxon>
        <taxon>Pseudomonadati</taxon>
        <taxon>Pseudomonadota</taxon>
        <taxon>Alphaproteobacteria</taxon>
        <taxon>Hyphomicrobiales</taxon>
        <taxon>Aurantimonadaceae</taxon>
        <taxon>Jiella</taxon>
    </lineage>
</organism>
<protein>
    <submittedName>
        <fullName evidence="2">Uma2 family endonuclease</fullName>
    </submittedName>
</protein>
<dbReference type="InterPro" id="IPR011335">
    <property type="entry name" value="Restrct_endonuc-II-like"/>
</dbReference>
<dbReference type="Gene3D" id="3.90.1570.10">
    <property type="entry name" value="tt1808, chain A"/>
    <property type="match status" value="1"/>
</dbReference>
<reference evidence="2 3" key="1">
    <citation type="submission" date="2021-03" db="EMBL/GenBank/DDBJ databases">
        <title>Whole genome sequence of Jiella sp. MQZ13P-4.</title>
        <authorList>
            <person name="Tuo L."/>
        </authorList>
    </citation>
    <scope>NUCLEOTIDE SEQUENCE [LARGE SCALE GENOMIC DNA]</scope>
    <source>
        <strain evidence="2 3">MQZ13P-4</strain>
    </source>
</reference>
<name>A0ABS3IYN9_9HYPH</name>
<keyword evidence="3" id="KW-1185">Reference proteome</keyword>
<dbReference type="Proteomes" id="UP000664288">
    <property type="component" value="Unassembled WGS sequence"/>
</dbReference>